<dbReference type="AlphaFoldDB" id="A0A150LLG0"/>
<evidence type="ECO:0000313" key="3">
    <source>
        <dbReference type="Proteomes" id="UP000075683"/>
    </source>
</evidence>
<dbReference type="STRING" id="301148.B4135_2997"/>
<reference evidence="2 3" key="1">
    <citation type="submission" date="2016-01" db="EMBL/GenBank/DDBJ databases">
        <title>Draft Genome Sequences of Seven Thermophilic Sporeformers Isolated from Foods.</title>
        <authorList>
            <person name="Berendsen E.M."/>
            <person name="Wells-Bennik M.H."/>
            <person name="Krawcyk A.O."/>
            <person name="De Jong A."/>
            <person name="Holsappel S."/>
            <person name="Eijlander R.T."/>
            <person name="Kuipers O.P."/>
        </authorList>
    </citation>
    <scope>NUCLEOTIDE SEQUENCE [LARGE SCALE GENOMIC DNA]</scope>
    <source>
        <strain evidence="2 3">B4135</strain>
    </source>
</reference>
<sequence length="86" mass="9420">MIHRALSRNKENASPAARGGSPSLFGFQKHPPTPERRYFSDMYFLLKRRCKAASSWRVNGAGGAGHKPLFLCRAGGGGFRMRPVSG</sequence>
<comment type="caution">
    <text evidence="2">The sequence shown here is derived from an EMBL/GenBank/DDBJ whole genome shotgun (WGS) entry which is preliminary data.</text>
</comment>
<dbReference type="Proteomes" id="UP000075683">
    <property type="component" value="Unassembled WGS sequence"/>
</dbReference>
<dbReference type="EMBL" id="LQYT01000084">
    <property type="protein sequence ID" value="KYD13105.1"/>
    <property type="molecule type" value="Genomic_DNA"/>
</dbReference>
<protein>
    <submittedName>
        <fullName evidence="2">Uncharacterized protein</fullName>
    </submittedName>
</protein>
<proteinExistence type="predicted"/>
<name>A0A150LLG0_9BACI</name>
<evidence type="ECO:0000313" key="2">
    <source>
        <dbReference type="EMBL" id="KYD13105.1"/>
    </source>
</evidence>
<accession>A0A150LLG0</accession>
<feature type="region of interest" description="Disordered" evidence="1">
    <location>
        <begin position="1"/>
        <end position="31"/>
    </location>
</feature>
<evidence type="ECO:0000256" key="1">
    <source>
        <dbReference type="SAM" id="MobiDB-lite"/>
    </source>
</evidence>
<organism evidence="2 3">
    <name type="scientific">Caldibacillus debilis</name>
    <dbReference type="NCBI Taxonomy" id="301148"/>
    <lineage>
        <taxon>Bacteria</taxon>
        <taxon>Bacillati</taxon>
        <taxon>Bacillota</taxon>
        <taxon>Bacilli</taxon>
        <taxon>Bacillales</taxon>
        <taxon>Bacillaceae</taxon>
        <taxon>Caldibacillus</taxon>
    </lineage>
</organism>
<gene>
    <name evidence="2" type="ORF">B4135_2997</name>
</gene>